<protein>
    <submittedName>
        <fullName evidence="1">Uncharacterized protein</fullName>
    </submittedName>
</protein>
<proteinExistence type="predicted"/>
<dbReference type="EMBL" id="JBBWWR010000018">
    <property type="protein sequence ID" value="KAK8943463.1"/>
    <property type="molecule type" value="Genomic_DNA"/>
</dbReference>
<evidence type="ECO:0000313" key="2">
    <source>
        <dbReference type="Proteomes" id="UP001412067"/>
    </source>
</evidence>
<keyword evidence="2" id="KW-1185">Reference proteome</keyword>
<comment type="caution">
    <text evidence="1">The sequence shown here is derived from an EMBL/GenBank/DDBJ whole genome shotgun (WGS) entry which is preliminary data.</text>
</comment>
<dbReference type="Proteomes" id="UP001412067">
    <property type="component" value="Unassembled WGS sequence"/>
</dbReference>
<name>A0ABR2LJZ9_9ASPA</name>
<organism evidence="1 2">
    <name type="scientific">Platanthera guangdongensis</name>
    <dbReference type="NCBI Taxonomy" id="2320717"/>
    <lineage>
        <taxon>Eukaryota</taxon>
        <taxon>Viridiplantae</taxon>
        <taxon>Streptophyta</taxon>
        <taxon>Embryophyta</taxon>
        <taxon>Tracheophyta</taxon>
        <taxon>Spermatophyta</taxon>
        <taxon>Magnoliopsida</taxon>
        <taxon>Liliopsida</taxon>
        <taxon>Asparagales</taxon>
        <taxon>Orchidaceae</taxon>
        <taxon>Orchidoideae</taxon>
        <taxon>Orchideae</taxon>
        <taxon>Orchidinae</taxon>
        <taxon>Platanthera</taxon>
    </lineage>
</organism>
<gene>
    <name evidence="1" type="ORF">KSP40_PGU007778</name>
</gene>
<evidence type="ECO:0000313" key="1">
    <source>
        <dbReference type="EMBL" id="KAK8943463.1"/>
    </source>
</evidence>
<reference evidence="1 2" key="1">
    <citation type="journal article" date="2022" name="Nat. Plants">
        <title>Genomes of leafy and leafless Platanthera orchids illuminate the evolution of mycoheterotrophy.</title>
        <authorList>
            <person name="Li M.H."/>
            <person name="Liu K.W."/>
            <person name="Li Z."/>
            <person name="Lu H.C."/>
            <person name="Ye Q.L."/>
            <person name="Zhang D."/>
            <person name="Wang J.Y."/>
            <person name="Li Y.F."/>
            <person name="Zhong Z.M."/>
            <person name="Liu X."/>
            <person name="Yu X."/>
            <person name="Liu D.K."/>
            <person name="Tu X.D."/>
            <person name="Liu B."/>
            <person name="Hao Y."/>
            <person name="Liao X.Y."/>
            <person name="Jiang Y.T."/>
            <person name="Sun W.H."/>
            <person name="Chen J."/>
            <person name="Chen Y.Q."/>
            <person name="Ai Y."/>
            <person name="Zhai J.W."/>
            <person name="Wu S.S."/>
            <person name="Zhou Z."/>
            <person name="Hsiao Y.Y."/>
            <person name="Wu W.L."/>
            <person name="Chen Y.Y."/>
            <person name="Lin Y.F."/>
            <person name="Hsu J.L."/>
            <person name="Li C.Y."/>
            <person name="Wang Z.W."/>
            <person name="Zhao X."/>
            <person name="Zhong W.Y."/>
            <person name="Ma X.K."/>
            <person name="Ma L."/>
            <person name="Huang J."/>
            <person name="Chen G.Z."/>
            <person name="Huang M.Z."/>
            <person name="Huang L."/>
            <person name="Peng D.H."/>
            <person name="Luo Y.B."/>
            <person name="Zou S.Q."/>
            <person name="Chen S.P."/>
            <person name="Lan S."/>
            <person name="Tsai W.C."/>
            <person name="Van de Peer Y."/>
            <person name="Liu Z.J."/>
        </authorList>
    </citation>
    <scope>NUCLEOTIDE SEQUENCE [LARGE SCALE GENOMIC DNA]</scope>
    <source>
        <strain evidence="1">Lor288</strain>
    </source>
</reference>
<accession>A0ABR2LJZ9</accession>
<sequence>MTVDLSGCEMENLTDDCKESRGSAIPQRASMLDTDDCGQIMRRAVNIYSGSRFETSYPAGHAENGSEITIHDKAIITEKLISLAEMNGTEGNISKLKQEEVVAPLPSEQKSTSEMSHLKFVVGVFTHNDSVDEIPNTLILDSEAKSVLERSDSQNDMEKISICKEPIS</sequence>